<name>A0A3F3Q9D4_9EURO</name>
<dbReference type="Gene3D" id="3.30.70.3490">
    <property type="match status" value="1"/>
</dbReference>
<dbReference type="PANTHER" id="PTHR10972">
    <property type="entry name" value="OXYSTEROL-BINDING PROTEIN-RELATED"/>
    <property type="match status" value="1"/>
</dbReference>
<dbReference type="FunFam" id="3.30.70.3490:FF:000010">
    <property type="entry name" value="Oxysterol binding protein (Osh1)"/>
    <property type="match status" value="1"/>
</dbReference>
<dbReference type="InterPro" id="IPR000648">
    <property type="entry name" value="Oxysterol-bd"/>
</dbReference>
<reference evidence="4 5" key="1">
    <citation type="submission" date="2018-07" db="EMBL/GenBank/DDBJ databases">
        <title>The genomes of Aspergillus section Nigri reveals drivers in fungal speciation.</title>
        <authorList>
            <consortium name="DOE Joint Genome Institute"/>
            <person name="Vesth T.C."/>
            <person name="Nybo J."/>
            <person name="Theobald S."/>
            <person name="Brandl J."/>
            <person name="Frisvad J.C."/>
            <person name="Nielsen K.F."/>
            <person name="Lyhne E.K."/>
            <person name="Kogle M.E."/>
            <person name="Kuo A."/>
            <person name="Riley R."/>
            <person name="Clum A."/>
            <person name="Nolan M."/>
            <person name="Lipzen A."/>
            <person name="Salamov A."/>
            <person name="Henrissat B."/>
            <person name="Wiebenga A."/>
            <person name="De vries R.P."/>
            <person name="Grigoriev I.V."/>
            <person name="Mortensen U.H."/>
            <person name="Andersen M.R."/>
            <person name="Baker S.E."/>
        </authorList>
    </citation>
    <scope>NUCLEOTIDE SEQUENCE [LARGE SCALE GENOMIC DNA]</scope>
    <source>
        <strain evidence="4 5">CBS 139.54b</strain>
    </source>
</reference>
<keyword evidence="2" id="KW-0597">Phosphoprotein</keyword>
<evidence type="ECO:0000256" key="2">
    <source>
        <dbReference type="ARBA" id="ARBA00022553"/>
    </source>
</evidence>
<dbReference type="GO" id="GO:0097038">
    <property type="term" value="C:perinuclear endoplasmic reticulum"/>
    <property type="evidence" value="ECO:0007669"/>
    <property type="project" value="TreeGrafter"/>
</dbReference>
<keyword evidence="5" id="KW-1185">Reference proteome</keyword>
<dbReference type="GO" id="GO:0005829">
    <property type="term" value="C:cytosol"/>
    <property type="evidence" value="ECO:0007669"/>
    <property type="project" value="TreeGrafter"/>
</dbReference>
<dbReference type="GO" id="GO:0030011">
    <property type="term" value="P:maintenance of cell polarity"/>
    <property type="evidence" value="ECO:0007669"/>
    <property type="project" value="TreeGrafter"/>
</dbReference>
<protein>
    <recommendedName>
        <fullName evidence="6">Oxysterol-binding protein</fullName>
    </recommendedName>
</protein>
<dbReference type="Proteomes" id="UP000253729">
    <property type="component" value="Unassembled WGS sequence"/>
</dbReference>
<dbReference type="GO" id="GO:0006887">
    <property type="term" value="P:exocytosis"/>
    <property type="evidence" value="ECO:0007669"/>
    <property type="project" value="TreeGrafter"/>
</dbReference>
<dbReference type="GeneID" id="38133704"/>
<dbReference type="SUPFAM" id="SSF144000">
    <property type="entry name" value="Oxysterol-binding protein-like"/>
    <property type="match status" value="1"/>
</dbReference>
<dbReference type="GO" id="GO:0005886">
    <property type="term" value="C:plasma membrane"/>
    <property type="evidence" value="ECO:0007669"/>
    <property type="project" value="TreeGrafter"/>
</dbReference>
<feature type="compositionally biased region" description="Basic and acidic residues" evidence="3">
    <location>
        <begin position="10"/>
        <end position="32"/>
    </location>
</feature>
<dbReference type="AlphaFoldDB" id="A0A3F3Q9D4"/>
<evidence type="ECO:0000256" key="1">
    <source>
        <dbReference type="ARBA" id="ARBA00008842"/>
    </source>
</evidence>
<evidence type="ECO:0000313" key="4">
    <source>
        <dbReference type="EMBL" id="RDH35687.1"/>
    </source>
</evidence>
<comment type="similarity">
    <text evidence="1">Belongs to the OSBP family.</text>
</comment>
<dbReference type="GO" id="GO:0006897">
    <property type="term" value="P:endocytosis"/>
    <property type="evidence" value="ECO:0007669"/>
    <property type="project" value="TreeGrafter"/>
</dbReference>
<dbReference type="EMBL" id="KZ852039">
    <property type="protein sequence ID" value="RDH35687.1"/>
    <property type="molecule type" value="Genomic_DNA"/>
</dbReference>
<feature type="region of interest" description="Disordered" evidence="3">
    <location>
        <begin position="1"/>
        <end position="32"/>
    </location>
</feature>
<organism evidence="4 5">
    <name type="scientific">Aspergillus welwitschiae</name>
    <dbReference type="NCBI Taxonomy" id="1341132"/>
    <lineage>
        <taxon>Eukaryota</taxon>
        <taxon>Fungi</taxon>
        <taxon>Dikarya</taxon>
        <taxon>Ascomycota</taxon>
        <taxon>Pezizomycotina</taxon>
        <taxon>Eurotiomycetes</taxon>
        <taxon>Eurotiomycetidae</taxon>
        <taxon>Eurotiales</taxon>
        <taxon>Aspergillaceae</taxon>
        <taxon>Aspergillus</taxon>
        <taxon>Aspergillus subgen. Circumdati</taxon>
    </lineage>
</organism>
<evidence type="ECO:0000256" key="3">
    <source>
        <dbReference type="SAM" id="MobiDB-lite"/>
    </source>
</evidence>
<proteinExistence type="inferred from homology"/>
<dbReference type="RefSeq" id="XP_026628709.1">
    <property type="nucleotide sequence ID" value="XM_026765348.1"/>
</dbReference>
<evidence type="ECO:0008006" key="6">
    <source>
        <dbReference type="Google" id="ProtNLM"/>
    </source>
</evidence>
<dbReference type="InterPro" id="IPR037239">
    <property type="entry name" value="OSBP_sf"/>
</dbReference>
<dbReference type="GO" id="GO:0032934">
    <property type="term" value="F:sterol binding"/>
    <property type="evidence" value="ECO:0007669"/>
    <property type="project" value="TreeGrafter"/>
</dbReference>
<dbReference type="PANTHER" id="PTHR10972:SF205">
    <property type="entry name" value="OXYSTEROL-BINDING PROTEIN 1"/>
    <property type="match status" value="1"/>
</dbReference>
<accession>A0A3F3Q9D4</accession>
<dbReference type="GO" id="GO:0005635">
    <property type="term" value="C:nuclear envelope"/>
    <property type="evidence" value="ECO:0007669"/>
    <property type="project" value="TreeGrafter"/>
</dbReference>
<sequence>MEEGEYDLAATEKHRVEEKQRAKRRERETKGEEYKPKWFNRAKCPVTGEEYWAHNGQYWTSRESGDWSACEDIF</sequence>
<dbReference type="STRING" id="1341132.A0A3F3Q9D4"/>
<gene>
    <name evidence="4" type="ORF">BDQ94DRAFT_139026</name>
</gene>
<evidence type="ECO:0000313" key="5">
    <source>
        <dbReference type="Proteomes" id="UP000253729"/>
    </source>
</evidence>
<dbReference type="GO" id="GO:0034727">
    <property type="term" value="P:piecemeal microautophagy of the nucleus"/>
    <property type="evidence" value="ECO:0007669"/>
    <property type="project" value="TreeGrafter"/>
</dbReference>
<dbReference type="Pfam" id="PF01237">
    <property type="entry name" value="Oxysterol_BP"/>
    <property type="match status" value="1"/>
</dbReference>